<comment type="caution">
    <text evidence="2">The sequence shown here is derived from an EMBL/GenBank/DDBJ whole genome shotgun (WGS) entry which is preliminary data.</text>
</comment>
<organism evidence="2 3">
    <name type="scientific">Candidatus Kerfeldbacteria bacterium CG08_land_8_20_14_0_20_40_16</name>
    <dbReference type="NCBI Taxonomy" id="2014244"/>
    <lineage>
        <taxon>Bacteria</taxon>
        <taxon>Candidatus Kerfeldiibacteriota</taxon>
    </lineage>
</organism>
<protein>
    <recommendedName>
        <fullName evidence="1">Methyltransferase domain-containing protein</fullName>
    </recommendedName>
</protein>
<evidence type="ECO:0000313" key="2">
    <source>
        <dbReference type="EMBL" id="PIS43030.1"/>
    </source>
</evidence>
<evidence type="ECO:0000259" key="1">
    <source>
        <dbReference type="Pfam" id="PF13847"/>
    </source>
</evidence>
<sequence length="185" mass="20417">MDRKVAGGNELLNPERILKEVGIGYGNVVGDLGCGGMGYFTLQAGKLVGDKGQVYAVDVVKTVLPSIETRAKLEGLNNIKTIWSNLEVLGATRIKESSLDFTLVINVLFQSKKQREILEEAIRLLRKNGKLVVVDWSTSRAPLGPAIKDRVPLEKIEAMAQSLNLKKEKTFEAGPYHYGFVFVKQ</sequence>
<dbReference type="EMBL" id="PEXU01000005">
    <property type="protein sequence ID" value="PIS43030.1"/>
    <property type="molecule type" value="Genomic_DNA"/>
</dbReference>
<name>A0A2H0YX19_9BACT</name>
<feature type="domain" description="Methyltransferase" evidence="1">
    <location>
        <begin position="29"/>
        <end position="147"/>
    </location>
</feature>
<dbReference type="Proteomes" id="UP000231542">
    <property type="component" value="Unassembled WGS sequence"/>
</dbReference>
<dbReference type="Gene3D" id="3.40.50.150">
    <property type="entry name" value="Vaccinia Virus protein VP39"/>
    <property type="match status" value="1"/>
</dbReference>
<dbReference type="AlphaFoldDB" id="A0A2H0YX19"/>
<evidence type="ECO:0000313" key="3">
    <source>
        <dbReference type="Proteomes" id="UP000231542"/>
    </source>
</evidence>
<dbReference type="CDD" id="cd02440">
    <property type="entry name" value="AdoMet_MTases"/>
    <property type="match status" value="1"/>
</dbReference>
<dbReference type="SUPFAM" id="SSF53335">
    <property type="entry name" value="S-adenosyl-L-methionine-dependent methyltransferases"/>
    <property type="match status" value="1"/>
</dbReference>
<dbReference type="Pfam" id="PF13847">
    <property type="entry name" value="Methyltransf_31"/>
    <property type="match status" value="1"/>
</dbReference>
<gene>
    <name evidence="2" type="ORF">COT24_00445</name>
</gene>
<accession>A0A2H0YX19</accession>
<dbReference type="InterPro" id="IPR025714">
    <property type="entry name" value="Methyltranfer_dom"/>
</dbReference>
<dbReference type="InterPro" id="IPR029063">
    <property type="entry name" value="SAM-dependent_MTases_sf"/>
</dbReference>
<reference evidence="2 3" key="1">
    <citation type="submission" date="2017-09" db="EMBL/GenBank/DDBJ databases">
        <title>Depth-based differentiation of microbial function through sediment-hosted aquifers and enrichment of novel symbionts in the deep terrestrial subsurface.</title>
        <authorList>
            <person name="Probst A.J."/>
            <person name="Ladd B."/>
            <person name="Jarett J.K."/>
            <person name="Geller-Mcgrath D.E."/>
            <person name="Sieber C.M."/>
            <person name="Emerson J.B."/>
            <person name="Anantharaman K."/>
            <person name="Thomas B.C."/>
            <person name="Malmstrom R."/>
            <person name="Stieglmeier M."/>
            <person name="Klingl A."/>
            <person name="Woyke T."/>
            <person name="Ryan C.M."/>
            <person name="Banfield J.F."/>
        </authorList>
    </citation>
    <scope>NUCLEOTIDE SEQUENCE [LARGE SCALE GENOMIC DNA]</scope>
    <source>
        <strain evidence="2">CG08_land_8_20_14_0_20_40_16</strain>
    </source>
</reference>
<proteinExistence type="predicted"/>